<evidence type="ECO:0000256" key="6">
    <source>
        <dbReference type="ARBA" id="ARBA00022694"/>
    </source>
</evidence>
<dbReference type="PANTHER" id="PTHR17490">
    <property type="entry name" value="SUA5"/>
    <property type="match status" value="1"/>
</dbReference>
<evidence type="ECO:0000256" key="10">
    <source>
        <dbReference type="ARBA" id="ARBA00029774"/>
    </source>
</evidence>
<reference evidence="13" key="1">
    <citation type="submission" date="2023-01" db="EMBL/GenBank/DDBJ databases">
        <title>The diversity of Class Acidimicrobiia in South China Sea sediment environments and the proposal of Iamia marina sp. nov., a novel species of the genus Iamia.</title>
        <authorList>
            <person name="He Y."/>
            <person name="Tian X."/>
        </authorList>
    </citation>
    <scope>NUCLEOTIDE SEQUENCE</scope>
    <source>
        <strain evidence="13">DSM 19957</strain>
    </source>
</reference>
<evidence type="ECO:0000256" key="11">
    <source>
        <dbReference type="ARBA" id="ARBA00048366"/>
    </source>
</evidence>
<evidence type="ECO:0000256" key="8">
    <source>
        <dbReference type="ARBA" id="ARBA00022741"/>
    </source>
</evidence>
<keyword evidence="6" id="KW-0819">tRNA processing</keyword>
<dbReference type="EMBL" id="CP116942">
    <property type="protein sequence ID" value="WCO66445.1"/>
    <property type="molecule type" value="Genomic_DNA"/>
</dbReference>
<feature type="domain" description="YrdC-like" evidence="12">
    <location>
        <begin position="9"/>
        <end position="194"/>
    </location>
</feature>
<dbReference type="Gene3D" id="3.90.870.10">
    <property type="entry name" value="DHBP synthase"/>
    <property type="match status" value="1"/>
</dbReference>
<comment type="catalytic activity">
    <reaction evidence="11">
        <text>L-threonine + hydrogencarbonate + ATP = L-threonylcarbamoyladenylate + diphosphate + H2O</text>
        <dbReference type="Rhea" id="RHEA:36407"/>
        <dbReference type="ChEBI" id="CHEBI:15377"/>
        <dbReference type="ChEBI" id="CHEBI:17544"/>
        <dbReference type="ChEBI" id="CHEBI:30616"/>
        <dbReference type="ChEBI" id="CHEBI:33019"/>
        <dbReference type="ChEBI" id="CHEBI:57926"/>
        <dbReference type="ChEBI" id="CHEBI:73682"/>
        <dbReference type="EC" id="2.7.7.87"/>
    </reaction>
</comment>
<dbReference type="Pfam" id="PF01300">
    <property type="entry name" value="Sua5_yciO_yrdC"/>
    <property type="match status" value="1"/>
</dbReference>
<evidence type="ECO:0000256" key="9">
    <source>
        <dbReference type="ARBA" id="ARBA00022840"/>
    </source>
</evidence>
<evidence type="ECO:0000313" key="14">
    <source>
        <dbReference type="Proteomes" id="UP001216390"/>
    </source>
</evidence>
<dbReference type="PROSITE" id="PS51163">
    <property type="entry name" value="YRDC"/>
    <property type="match status" value="1"/>
</dbReference>
<evidence type="ECO:0000256" key="2">
    <source>
        <dbReference type="ARBA" id="ARBA00007663"/>
    </source>
</evidence>
<dbReference type="GO" id="GO:0005524">
    <property type="term" value="F:ATP binding"/>
    <property type="evidence" value="ECO:0007669"/>
    <property type="project" value="UniProtKB-KW"/>
</dbReference>
<dbReference type="RefSeq" id="WP_272735968.1">
    <property type="nucleotide sequence ID" value="NZ_CP116942.1"/>
</dbReference>
<dbReference type="NCBIfam" id="TIGR00057">
    <property type="entry name" value="L-threonylcarbamoyladenylate synthase"/>
    <property type="match status" value="1"/>
</dbReference>
<name>A0AAF0BV55_9ACTN</name>
<sequence length="206" mass="20341">MTDDAEPDPDLVARLATALRAGEAVVLPTDTVYGLAALPSVPGATGRIFALKGRRPEVPLAVLVADVDAARAIASPWTDALDRIAAVHWPGALTLVVGRGGGAASWDLGGDPRTIGVRCPGHPLVRAVAALVGPIATTSANAHGQPTPPTAAEAAASLTGPVAVVADGGTLDGVASTVVDATGAALVLRREGALTLAQVEAAAAEP</sequence>
<evidence type="ECO:0000256" key="4">
    <source>
        <dbReference type="ARBA" id="ARBA00022490"/>
    </source>
</evidence>
<evidence type="ECO:0000256" key="1">
    <source>
        <dbReference type="ARBA" id="ARBA00004496"/>
    </source>
</evidence>
<dbReference type="EC" id="2.7.7.87" evidence="3"/>
<dbReference type="GO" id="GO:0061710">
    <property type="term" value="F:L-threonylcarbamoyladenylate synthase"/>
    <property type="evidence" value="ECO:0007669"/>
    <property type="project" value="UniProtKB-EC"/>
</dbReference>
<keyword evidence="8" id="KW-0547">Nucleotide-binding</keyword>
<proteinExistence type="inferred from homology"/>
<protein>
    <recommendedName>
        <fullName evidence="10">L-threonylcarbamoyladenylate synthase</fullName>
        <ecNumber evidence="3">2.7.7.87</ecNumber>
    </recommendedName>
    <alternativeName>
        <fullName evidence="10">L-threonylcarbamoyladenylate synthase</fullName>
    </alternativeName>
</protein>
<evidence type="ECO:0000256" key="5">
    <source>
        <dbReference type="ARBA" id="ARBA00022679"/>
    </source>
</evidence>
<organism evidence="13 14">
    <name type="scientific">Iamia majanohamensis</name>
    <dbReference type="NCBI Taxonomy" id="467976"/>
    <lineage>
        <taxon>Bacteria</taxon>
        <taxon>Bacillati</taxon>
        <taxon>Actinomycetota</taxon>
        <taxon>Acidimicrobiia</taxon>
        <taxon>Acidimicrobiales</taxon>
        <taxon>Iamiaceae</taxon>
        <taxon>Iamia</taxon>
    </lineage>
</organism>
<dbReference type="PANTHER" id="PTHR17490:SF16">
    <property type="entry name" value="THREONYLCARBAMOYL-AMP SYNTHASE"/>
    <property type="match status" value="1"/>
</dbReference>
<dbReference type="GO" id="GO:0005737">
    <property type="term" value="C:cytoplasm"/>
    <property type="evidence" value="ECO:0007669"/>
    <property type="project" value="UniProtKB-SubCell"/>
</dbReference>
<accession>A0AAF0BV55</accession>
<dbReference type="GO" id="GO:0008033">
    <property type="term" value="P:tRNA processing"/>
    <property type="evidence" value="ECO:0007669"/>
    <property type="project" value="UniProtKB-KW"/>
</dbReference>
<evidence type="ECO:0000259" key="12">
    <source>
        <dbReference type="PROSITE" id="PS51163"/>
    </source>
</evidence>
<keyword evidence="5 13" id="KW-0808">Transferase</keyword>
<gene>
    <name evidence="13" type="ORF">PO878_18260</name>
</gene>
<comment type="similarity">
    <text evidence="2">Belongs to the SUA5 family.</text>
</comment>
<dbReference type="InterPro" id="IPR017945">
    <property type="entry name" value="DHBP_synth_RibB-like_a/b_dom"/>
</dbReference>
<keyword evidence="7 13" id="KW-0548">Nucleotidyltransferase</keyword>
<dbReference type="InterPro" id="IPR050156">
    <property type="entry name" value="TC-AMP_synthase_SUA5"/>
</dbReference>
<dbReference type="Proteomes" id="UP001216390">
    <property type="component" value="Chromosome"/>
</dbReference>
<comment type="subcellular location">
    <subcellularLocation>
        <location evidence="1">Cytoplasm</location>
    </subcellularLocation>
</comment>
<evidence type="ECO:0000256" key="7">
    <source>
        <dbReference type="ARBA" id="ARBA00022695"/>
    </source>
</evidence>
<dbReference type="GO" id="GO:0000049">
    <property type="term" value="F:tRNA binding"/>
    <property type="evidence" value="ECO:0007669"/>
    <property type="project" value="TreeGrafter"/>
</dbReference>
<evidence type="ECO:0000313" key="13">
    <source>
        <dbReference type="EMBL" id="WCO66445.1"/>
    </source>
</evidence>
<dbReference type="AlphaFoldDB" id="A0AAF0BV55"/>
<keyword evidence="4" id="KW-0963">Cytoplasm</keyword>
<evidence type="ECO:0000256" key="3">
    <source>
        <dbReference type="ARBA" id="ARBA00012584"/>
    </source>
</evidence>
<dbReference type="InterPro" id="IPR006070">
    <property type="entry name" value="Sua5-like_dom"/>
</dbReference>
<keyword evidence="14" id="KW-1185">Reference proteome</keyword>
<dbReference type="GO" id="GO:0006450">
    <property type="term" value="P:regulation of translational fidelity"/>
    <property type="evidence" value="ECO:0007669"/>
    <property type="project" value="TreeGrafter"/>
</dbReference>
<dbReference type="GO" id="GO:0003725">
    <property type="term" value="F:double-stranded RNA binding"/>
    <property type="evidence" value="ECO:0007669"/>
    <property type="project" value="InterPro"/>
</dbReference>
<keyword evidence="9" id="KW-0067">ATP-binding</keyword>
<dbReference type="KEGG" id="ima:PO878_18260"/>
<dbReference type="SUPFAM" id="SSF55821">
    <property type="entry name" value="YrdC/RibB"/>
    <property type="match status" value="1"/>
</dbReference>